<dbReference type="Pfam" id="PF12725">
    <property type="entry name" value="DUF3810"/>
    <property type="match status" value="1"/>
</dbReference>
<feature type="transmembrane region" description="Helical" evidence="1">
    <location>
        <begin position="49"/>
        <end position="72"/>
    </location>
</feature>
<gene>
    <name evidence="2" type="ORF">SAMN05444411_102408</name>
</gene>
<organism evidence="2 3">
    <name type="scientific">Lutibacter oricola</name>
    <dbReference type="NCBI Taxonomy" id="762486"/>
    <lineage>
        <taxon>Bacteria</taxon>
        <taxon>Pseudomonadati</taxon>
        <taxon>Bacteroidota</taxon>
        <taxon>Flavobacteriia</taxon>
        <taxon>Flavobacteriales</taxon>
        <taxon>Flavobacteriaceae</taxon>
        <taxon>Lutibacter</taxon>
    </lineage>
</organism>
<evidence type="ECO:0000313" key="3">
    <source>
        <dbReference type="Proteomes" id="UP000199595"/>
    </source>
</evidence>
<reference evidence="2 3" key="1">
    <citation type="submission" date="2016-10" db="EMBL/GenBank/DDBJ databases">
        <authorList>
            <person name="de Groot N.N."/>
        </authorList>
    </citation>
    <scope>NUCLEOTIDE SEQUENCE [LARGE SCALE GENOMIC DNA]</scope>
    <source>
        <strain evidence="2 3">DSM 24956</strain>
    </source>
</reference>
<accession>A0A1H2X9R8</accession>
<dbReference type="InterPro" id="IPR024294">
    <property type="entry name" value="DUF3810"/>
</dbReference>
<evidence type="ECO:0000256" key="1">
    <source>
        <dbReference type="SAM" id="Phobius"/>
    </source>
</evidence>
<dbReference type="OrthoDB" id="1048788at2"/>
<protein>
    <recommendedName>
        <fullName evidence="4">Amino acid permease</fullName>
    </recommendedName>
</protein>
<name>A0A1H2X9R8_9FLAO</name>
<proteinExistence type="predicted"/>
<dbReference type="Proteomes" id="UP000199595">
    <property type="component" value="Unassembled WGS sequence"/>
</dbReference>
<dbReference type="RefSeq" id="WP_090121450.1">
    <property type="nucleotide sequence ID" value="NZ_FNNJ01000002.1"/>
</dbReference>
<feature type="transmembrane region" description="Helical" evidence="1">
    <location>
        <begin position="93"/>
        <end position="112"/>
    </location>
</feature>
<dbReference type="STRING" id="762486.SAMN05444411_102408"/>
<evidence type="ECO:0008006" key="4">
    <source>
        <dbReference type="Google" id="ProtNLM"/>
    </source>
</evidence>
<keyword evidence="3" id="KW-1185">Reference proteome</keyword>
<keyword evidence="1" id="KW-1133">Transmembrane helix</keyword>
<dbReference type="AlphaFoldDB" id="A0A1H2X9R8"/>
<evidence type="ECO:0000313" key="2">
    <source>
        <dbReference type="EMBL" id="SDW89506.1"/>
    </source>
</evidence>
<sequence>MNKEKTYKILSAILIFQWAFYQFVAQYPSFIESYYSKGIYPIISNILHFTLGWIPFSFGDLLYFLLVVLLLLSLFKFIKNRKLDVIKTLYKSLAFLSVVYFIFNVGWGLNYYRNPINERLNFENTEYSKTELINFTKQLITKLNSVQKSITLNDSIVVENPMNRTIIQENAFKSYEVLGKINSDFTIKNKSVKKSLLSTPLTYAGFAGYLNPFTNEAQVNRLIPKNNYAATACHEIAHQIGIASENEANFVGFLAATHSDSKYFNYSGYLMALRYCLSDLYRNDKVAFEELKLTINKGILKDMQNSQNFWMSYQNRSEKYFKWFYDFFLKANKQKDGIRSYSKMVSLLINYYKTSAL</sequence>
<keyword evidence="1" id="KW-0812">Transmembrane</keyword>
<keyword evidence="1" id="KW-0472">Membrane</keyword>
<dbReference type="EMBL" id="FNNJ01000002">
    <property type="protein sequence ID" value="SDW89506.1"/>
    <property type="molecule type" value="Genomic_DNA"/>
</dbReference>